<dbReference type="InterPro" id="IPR036928">
    <property type="entry name" value="AS_sf"/>
</dbReference>
<feature type="active site" description="Charge relay system" evidence="5">
    <location>
        <position position="217"/>
    </location>
</feature>
<dbReference type="AlphaFoldDB" id="A0AAN7AYS2"/>
<keyword evidence="4" id="KW-0378">Hydrolase</keyword>
<reference evidence="8" key="2">
    <citation type="submission" date="2023-05" db="EMBL/GenBank/DDBJ databases">
        <authorList>
            <consortium name="Lawrence Berkeley National Laboratory"/>
            <person name="Steindorff A."/>
            <person name="Hensen N."/>
            <person name="Bonometti L."/>
            <person name="Westerberg I."/>
            <person name="Brannstrom I.O."/>
            <person name="Guillou S."/>
            <person name="Cros-Aarteil S."/>
            <person name="Calhoun S."/>
            <person name="Haridas S."/>
            <person name="Kuo A."/>
            <person name="Mondo S."/>
            <person name="Pangilinan J."/>
            <person name="Riley R."/>
            <person name="Labutti K."/>
            <person name="Andreopoulos B."/>
            <person name="Lipzen A."/>
            <person name="Chen C."/>
            <person name="Yanf M."/>
            <person name="Daum C."/>
            <person name="Ng V."/>
            <person name="Clum A."/>
            <person name="Ohm R."/>
            <person name="Martin F."/>
            <person name="Silar P."/>
            <person name="Natvig D."/>
            <person name="Lalanne C."/>
            <person name="Gautier V."/>
            <person name="Ament-Velasquez S.L."/>
            <person name="Kruys A."/>
            <person name="Hutchinson M.I."/>
            <person name="Powell A.J."/>
            <person name="Barry K."/>
            <person name="Miller A.N."/>
            <person name="Grigoriev I.V."/>
            <person name="Debuchy R."/>
            <person name="Gladieux P."/>
            <person name="Thoren M.H."/>
            <person name="Johannesson H."/>
        </authorList>
    </citation>
    <scope>NUCLEOTIDE SEQUENCE</scope>
    <source>
        <strain evidence="8">CBS 315.58</strain>
    </source>
</reference>
<protein>
    <recommendedName>
        <fullName evidence="3">amidase</fullName>
        <ecNumber evidence="3">3.5.1.4</ecNumber>
    </recommendedName>
</protein>
<comment type="similarity">
    <text evidence="2">Belongs to the amidase family.</text>
</comment>
<comment type="catalytic activity">
    <reaction evidence="1">
        <text>a monocarboxylic acid amide + H2O = a monocarboxylate + NH4(+)</text>
        <dbReference type="Rhea" id="RHEA:12020"/>
        <dbReference type="ChEBI" id="CHEBI:15377"/>
        <dbReference type="ChEBI" id="CHEBI:28938"/>
        <dbReference type="ChEBI" id="CHEBI:35757"/>
        <dbReference type="ChEBI" id="CHEBI:83628"/>
        <dbReference type="EC" id="3.5.1.4"/>
    </reaction>
</comment>
<dbReference type="InterPro" id="IPR020556">
    <property type="entry name" value="Amidase_CS"/>
</dbReference>
<evidence type="ECO:0000256" key="5">
    <source>
        <dbReference type="PIRSR" id="PIRSR001221-1"/>
    </source>
</evidence>
<dbReference type="EC" id="3.5.1.4" evidence="3"/>
<evidence type="ECO:0000313" key="9">
    <source>
        <dbReference type="Proteomes" id="UP001303160"/>
    </source>
</evidence>
<reference evidence="8" key="1">
    <citation type="journal article" date="2023" name="Mol. Phylogenet. Evol.">
        <title>Genome-scale phylogeny and comparative genomics of the fungal order Sordariales.</title>
        <authorList>
            <person name="Hensen N."/>
            <person name="Bonometti L."/>
            <person name="Westerberg I."/>
            <person name="Brannstrom I.O."/>
            <person name="Guillou S."/>
            <person name="Cros-Aarteil S."/>
            <person name="Calhoun S."/>
            <person name="Haridas S."/>
            <person name="Kuo A."/>
            <person name="Mondo S."/>
            <person name="Pangilinan J."/>
            <person name="Riley R."/>
            <person name="LaButti K."/>
            <person name="Andreopoulos B."/>
            <person name="Lipzen A."/>
            <person name="Chen C."/>
            <person name="Yan M."/>
            <person name="Daum C."/>
            <person name="Ng V."/>
            <person name="Clum A."/>
            <person name="Steindorff A."/>
            <person name="Ohm R.A."/>
            <person name="Martin F."/>
            <person name="Silar P."/>
            <person name="Natvig D.O."/>
            <person name="Lalanne C."/>
            <person name="Gautier V."/>
            <person name="Ament-Velasquez S.L."/>
            <person name="Kruys A."/>
            <person name="Hutchinson M.I."/>
            <person name="Powell A.J."/>
            <person name="Barry K."/>
            <person name="Miller A.N."/>
            <person name="Grigoriev I.V."/>
            <person name="Debuchy R."/>
            <person name="Gladieux P."/>
            <person name="Hiltunen Thoren M."/>
            <person name="Johannesson H."/>
        </authorList>
    </citation>
    <scope>NUCLEOTIDE SEQUENCE</scope>
    <source>
        <strain evidence="8">CBS 315.58</strain>
    </source>
</reference>
<evidence type="ECO:0000256" key="4">
    <source>
        <dbReference type="ARBA" id="ARBA00022801"/>
    </source>
</evidence>
<evidence type="ECO:0000256" key="2">
    <source>
        <dbReference type="ARBA" id="ARBA00009199"/>
    </source>
</evidence>
<dbReference type="GO" id="GO:0004040">
    <property type="term" value="F:amidase activity"/>
    <property type="evidence" value="ECO:0007669"/>
    <property type="project" value="UniProtKB-EC"/>
</dbReference>
<accession>A0AAN7AYS2</accession>
<proteinExistence type="inferred from homology"/>
<dbReference type="SUPFAM" id="SSF75304">
    <property type="entry name" value="Amidase signature (AS) enzymes"/>
    <property type="match status" value="1"/>
</dbReference>
<feature type="active site" description="Acyl-ester intermediate" evidence="5">
    <location>
        <position position="241"/>
    </location>
</feature>
<dbReference type="Pfam" id="PF01425">
    <property type="entry name" value="Amidase"/>
    <property type="match status" value="1"/>
</dbReference>
<dbReference type="Proteomes" id="UP001303160">
    <property type="component" value="Unassembled WGS sequence"/>
</dbReference>
<sequence length="559" mass="60688">MVTESWEIRAAGKRQSILDQIPKEWKLSTADINKAKAQRDITGPFIEQFLDNEEIKITSYDAVELVNQIQQGKLTAVQVTTAFSKRAAIAHQIGNCLLEFFFDKALERAKELDAYFAQNQRTIGPLHGLPISLKDQFHVKGVDTSMAYVGWIGRNHGFPESQTHQVESLLTTDLLSLGAVLYCKTSLPQTLFFGETVNNITGITPNPQNQLLSCGGSSGGEGALIALGGSVLGVGTDIGGSVRVPAAFNGIYSIKPSVDRVSYKDVATTNPGQTIWPSTAGFMGSSLSGVTLALQSTLSTKPWLRDPAVVPIPFREDVYQSYKSLNRPLKFGIVWSDGIANPHPPISRGLKRIVTALREAGHGVVDWNPPSHSEAMNIHLNILLADASADVREQLALSGEPLVPGVMAAEEGVQPMGLLEYQALTLEGKAYENAYAEYWNANTGEDGEVVDAVIMPVAPSAAVRPGKFYHIAYTEVLNMLNYSTVVVPVHGIKADKEVDVVDQGYQPSSETDRLNWGAYDPEIFYGAPVGVQIVGRKFEEEKVLGIAEVVDEVLKAHTK</sequence>
<feature type="binding site" evidence="6">
    <location>
        <begin position="238"/>
        <end position="241"/>
    </location>
    <ligand>
        <name>substrate</name>
    </ligand>
</feature>
<evidence type="ECO:0000313" key="8">
    <source>
        <dbReference type="EMBL" id="KAK4203467.1"/>
    </source>
</evidence>
<dbReference type="Gene3D" id="3.90.1300.10">
    <property type="entry name" value="Amidase signature (AS) domain"/>
    <property type="match status" value="1"/>
</dbReference>
<evidence type="ECO:0000256" key="1">
    <source>
        <dbReference type="ARBA" id="ARBA00001311"/>
    </source>
</evidence>
<keyword evidence="9" id="KW-1185">Reference proteome</keyword>
<feature type="active site" description="Charge relay system" evidence="5">
    <location>
        <position position="134"/>
    </location>
</feature>
<feature type="binding site" evidence="6">
    <location>
        <position position="191"/>
    </location>
    <ligand>
        <name>substrate</name>
    </ligand>
</feature>
<feature type="domain" description="Amidase" evidence="7">
    <location>
        <begin position="79"/>
        <end position="544"/>
    </location>
</feature>
<name>A0AAN7AYS2_9PEZI</name>
<comment type="caution">
    <text evidence="8">The sequence shown here is derived from an EMBL/GenBank/DDBJ whole genome shotgun (WGS) entry which is preliminary data.</text>
</comment>
<evidence type="ECO:0000256" key="6">
    <source>
        <dbReference type="PIRSR" id="PIRSR001221-2"/>
    </source>
</evidence>
<dbReference type="PROSITE" id="PS00571">
    <property type="entry name" value="AMIDASES"/>
    <property type="match status" value="1"/>
</dbReference>
<organism evidence="8 9">
    <name type="scientific">Triangularia verruculosa</name>
    <dbReference type="NCBI Taxonomy" id="2587418"/>
    <lineage>
        <taxon>Eukaryota</taxon>
        <taxon>Fungi</taxon>
        <taxon>Dikarya</taxon>
        <taxon>Ascomycota</taxon>
        <taxon>Pezizomycotina</taxon>
        <taxon>Sordariomycetes</taxon>
        <taxon>Sordariomycetidae</taxon>
        <taxon>Sordariales</taxon>
        <taxon>Podosporaceae</taxon>
        <taxon>Triangularia</taxon>
    </lineage>
</organism>
<dbReference type="PANTHER" id="PTHR46072:SF8">
    <property type="entry name" value="AMIDASE DOMAIN-CONTAINING PROTEIN"/>
    <property type="match status" value="1"/>
</dbReference>
<evidence type="ECO:0000259" key="7">
    <source>
        <dbReference type="Pfam" id="PF01425"/>
    </source>
</evidence>
<evidence type="ECO:0000256" key="3">
    <source>
        <dbReference type="ARBA" id="ARBA00012922"/>
    </source>
</evidence>
<feature type="binding site" evidence="6">
    <location>
        <position position="217"/>
    </location>
    <ligand>
        <name>substrate</name>
    </ligand>
</feature>
<dbReference type="PIRSF" id="PIRSF001221">
    <property type="entry name" value="Amidase_fungi"/>
    <property type="match status" value="1"/>
</dbReference>
<gene>
    <name evidence="8" type="ORF">QBC40DRAFT_194281</name>
</gene>
<dbReference type="EMBL" id="MU863889">
    <property type="protein sequence ID" value="KAK4203467.1"/>
    <property type="molecule type" value="Genomic_DNA"/>
</dbReference>
<dbReference type="PANTHER" id="PTHR46072">
    <property type="entry name" value="AMIDASE-RELATED-RELATED"/>
    <property type="match status" value="1"/>
</dbReference>
<dbReference type="InterPro" id="IPR023631">
    <property type="entry name" value="Amidase_dom"/>
</dbReference>